<keyword evidence="4 11" id="KW-0699">rRNA-binding</keyword>
<keyword evidence="3 11" id="KW-0820">tRNA-binding</keyword>
<dbReference type="AlphaFoldDB" id="A0A7W3JKX2"/>
<dbReference type="NCBIfam" id="TIGR00981">
    <property type="entry name" value="rpsL_bact"/>
    <property type="match status" value="1"/>
</dbReference>
<dbReference type="PIRSF" id="PIRSF002133">
    <property type="entry name" value="Ribosomal_S12/S23"/>
    <property type="match status" value="1"/>
</dbReference>
<evidence type="ECO:0000256" key="4">
    <source>
        <dbReference type="ARBA" id="ARBA00022730"/>
    </source>
</evidence>
<reference evidence="14 15" key="1">
    <citation type="submission" date="2020-07" db="EMBL/GenBank/DDBJ databases">
        <title>Sequencing the genomes of 1000 actinobacteria strains.</title>
        <authorList>
            <person name="Klenk H.-P."/>
        </authorList>
    </citation>
    <scope>NUCLEOTIDE SEQUENCE [LARGE SCALE GENOMIC DNA]</scope>
    <source>
        <strain evidence="14 15">DSM 10309</strain>
    </source>
</reference>
<sequence>MREQRDSPWPNVHVEIQRGEPVPTIQQLVRKGRTPKVVKTKAPALKANPQQRGVCTRVYTTTPKKPNSALRKVARVKLSNGTEVTAYIPGEGHNLQEHSMVLVRGGRVKDLPGVRYKIVRGALDTQAVKNRKQARSRYGAKAEKK</sequence>
<dbReference type="PRINTS" id="PR01034">
    <property type="entry name" value="RIBOSOMALS12"/>
</dbReference>
<evidence type="ECO:0000256" key="3">
    <source>
        <dbReference type="ARBA" id="ARBA00022555"/>
    </source>
</evidence>
<evidence type="ECO:0000256" key="7">
    <source>
        <dbReference type="ARBA" id="ARBA00023274"/>
    </source>
</evidence>
<dbReference type="FunFam" id="2.40.50.140:FF:000001">
    <property type="entry name" value="30S ribosomal protein S12"/>
    <property type="match status" value="1"/>
</dbReference>
<dbReference type="Pfam" id="PF00164">
    <property type="entry name" value="Ribosom_S12_S23"/>
    <property type="match status" value="1"/>
</dbReference>
<dbReference type="PROSITE" id="PS00055">
    <property type="entry name" value="RIBOSOMAL_S12"/>
    <property type="match status" value="1"/>
</dbReference>
<dbReference type="SUPFAM" id="SSF50249">
    <property type="entry name" value="Nucleic acid-binding proteins"/>
    <property type="match status" value="1"/>
</dbReference>
<evidence type="ECO:0000256" key="1">
    <source>
        <dbReference type="ARBA" id="ARBA00003022"/>
    </source>
</evidence>
<comment type="similarity">
    <text evidence="2 11 12">Belongs to the universal ribosomal protein uS12 family.</text>
</comment>
<dbReference type="PANTHER" id="PTHR11652">
    <property type="entry name" value="30S RIBOSOMAL PROTEIN S12 FAMILY MEMBER"/>
    <property type="match status" value="1"/>
</dbReference>
<organism evidence="14 15">
    <name type="scientific">Frigoribacterium faeni</name>
    <dbReference type="NCBI Taxonomy" id="145483"/>
    <lineage>
        <taxon>Bacteria</taxon>
        <taxon>Bacillati</taxon>
        <taxon>Actinomycetota</taxon>
        <taxon>Actinomycetes</taxon>
        <taxon>Micrococcales</taxon>
        <taxon>Microbacteriaceae</taxon>
        <taxon>Frigoribacterium</taxon>
    </lineage>
</organism>
<dbReference type="CDD" id="cd03368">
    <property type="entry name" value="Ribosomal_S12"/>
    <property type="match status" value="1"/>
</dbReference>
<evidence type="ECO:0000256" key="11">
    <source>
        <dbReference type="HAMAP-Rule" id="MF_00403"/>
    </source>
</evidence>
<evidence type="ECO:0000256" key="8">
    <source>
        <dbReference type="ARBA" id="ARBA00024962"/>
    </source>
</evidence>
<dbReference type="HAMAP" id="MF_00403_B">
    <property type="entry name" value="Ribosomal_uS12_B"/>
    <property type="match status" value="1"/>
</dbReference>
<dbReference type="EMBL" id="JACGWW010000007">
    <property type="protein sequence ID" value="MBA8814745.1"/>
    <property type="molecule type" value="Genomic_DNA"/>
</dbReference>
<protein>
    <recommendedName>
        <fullName evidence="10 11">Small ribosomal subunit protein uS12</fullName>
    </recommendedName>
</protein>
<keyword evidence="6 11" id="KW-0689">Ribosomal protein</keyword>
<gene>
    <name evidence="11" type="primary">rpsL</name>
    <name evidence="14" type="ORF">FB463_003020</name>
</gene>
<dbReference type="GO" id="GO:0000049">
    <property type="term" value="F:tRNA binding"/>
    <property type="evidence" value="ECO:0007669"/>
    <property type="project" value="UniProtKB-UniRule"/>
</dbReference>
<evidence type="ECO:0000256" key="13">
    <source>
        <dbReference type="RuleBase" id="RU003623"/>
    </source>
</evidence>
<evidence type="ECO:0000256" key="12">
    <source>
        <dbReference type="RuleBase" id="RU003622"/>
    </source>
</evidence>
<evidence type="ECO:0000256" key="2">
    <source>
        <dbReference type="ARBA" id="ARBA00005657"/>
    </source>
</evidence>
<dbReference type="Proteomes" id="UP000522688">
    <property type="component" value="Unassembled WGS sequence"/>
</dbReference>
<comment type="function">
    <text evidence="1 11 13">With S4 and S5 plays an important role in translational accuracy.</text>
</comment>
<evidence type="ECO:0000256" key="5">
    <source>
        <dbReference type="ARBA" id="ARBA00022884"/>
    </source>
</evidence>
<dbReference type="InterPro" id="IPR006032">
    <property type="entry name" value="Ribosomal_uS12"/>
</dbReference>
<accession>A0A7W3JKX2</accession>
<dbReference type="GO" id="GO:0006412">
    <property type="term" value="P:translation"/>
    <property type="evidence" value="ECO:0007669"/>
    <property type="project" value="UniProtKB-UniRule"/>
</dbReference>
<dbReference type="GO" id="GO:0015935">
    <property type="term" value="C:small ribosomal subunit"/>
    <property type="evidence" value="ECO:0007669"/>
    <property type="project" value="InterPro"/>
</dbReference>
<dbReference type="InterPro" id="IPR012340">
    <property type="entry name" value="NA-bd_OB-fold"/>
</dbReference>
<dbReference type="GO" id="GO:0003735">
    <property type="term" value="F:structural constituent of ribosome"/>
    <property type="evidence" value="ECO:0007669"/>
    <property type="project" value="InterPro"/>
</dbReference>
<keyword evidence="5 11" id="KW-0694">RNA-binding</keyword>
<keyword evidence="7 11" id="KW-0687">Ribonucleoprotein</keyword>
<evidence type="ECO:0000313" key="15">
    <source>
        <dbReference type="Proteomes" id="UP000522688"/>
    </source>
</evidence>
<proteinExistence type="inferred from homology"/>
<dbReference type="InterPro" id="IPR005679">
    <property type="entry name" value="Ribosomal_uS12_bac"/>
</dbReference>
<evidence type="ECO:0000313" key="14">
    <source>
        <dbReference type="EMBL" id="MBA8814745.1"/>
    </source>
</evidence>
<dbReference type="GO" id="GO:0019843">
    <property type="term" value="F:rRNA binding"/>
    <property type="evidence" value="ECO:0007669"/>
    <property type="project" value="UniProtKB-UniRule"/>
</dbReference>
<comment type="caution">
    <text evidence="14">The sequence shown here is derived from an EMBL/GenBank/DDBJ whole genome shotgun (WGS) entry which is preliminary data.</text>
</comment>
<comment type="function">
    <text evidence="8 11 13">Interacts with and stabilizes bases of the 16S rRNA that are involved in tRNA selection in the A site and with the mRNA backbone. Located at the interface of the 30S and 50S subunits, it traverses the body of the 30S subunit contacting proteins on the other side and probably holding the rRNA structure together. The combined cluster of proteins S8, S12 and S17 appears to hold together the shoulder and platform of the 30S subunit.</text>
</comment>
<dbReference type="Gene3D" id="2.40.50.140">
    <property type="entry name" value="Nucleic acid-binding proteins"/>
    <property type="match status" value="1"/>
</dbReference>
<comment type="subunit">
    <text evidence="9 11 13">Part of the 30S ribosomal subunit. Contacts proteins S8 and S17. May interact with IF1 in the 30S initiation complex.</text>
</comment>
<evidence type="ECO:0000256" key="9">
    <source>
        <dbReference type="ARBA" id="ARBA00025978"/>
    </source>
</evidence>
<evidence type="ECO:0000256" key="10">
    <source>
        <dbReference type="ARBA" id="ARBA00035161"/>
    </source>
</evidence>
<name>A0A7W3JKX2_9MICO</name>
<evidence type="ECO:0000256" key="6">
    <source>
        <dbReference type="ARBA" id="ARBA00022980"/>
    </source>
</evidence>